<evidence type="ECO:0000313" key="6">
    <source>
        <dbReference type="EMBL" id="SVE00952.1"/>
    </source>
</evidence>
<dbReference type="PANTHER" id="PTHR34273">
    <property type="entry name" value="METHYLTHIORIBOSE KINASE"/>
    <property type="match status" value="1"/>
</dbReference>
<keyword evidence="5" id="KW-0067">ATP-binding</keyword>
<keyword evidence="3" id="KW-0547">Nucleotide-binding</keyword>
<comment type="similarity">
    <text evidence="1">Belongs to the methylthioribose kinase family.</text>
</comment>
<gene>
    <name evidence="6" type="ORF">METZ01_LOCUS453806</name>
</gene>
<dbReference type="PANTHER" id="PTHR34273:SF2">
    <property type="entry name" value="METHYLTHIORIBOSE KINASE"/>
    <property type="match status" value="1"/>
</dbReference>
<dbReference type="EMBL" id="UINC01187959">
    <property type="protein sequence ID" value="SVE00952.1"/>
    <property type="molecule type" value="Genomic_DNA"/>
</dbReference>
<dbReference type="GO" id="GO:0016301">
    <property type="term" value="F:kinase activity"/>
    <property type="evidence" value="ECO:0007669"/>
    <property type="project" value="UniProtKB-KW"/>
</dbReference>
<protein>
    <submittedName>
        <fullName evidence="6">Uncharacterized protein</fullName>
    </submittedName>
</protein>
<keyword evidence="4" id="KW-0418">Kinase</keyword>
<sequence>QSTWNTFNSRFHELWQTERTGALFPHNSFGNQDQEEAEHALFRFLDNVLQDAIGFAGAKMMRRVIGAAHVEDLEIISDPNARAKCEKYVITLARRLLLHRSEYSGIDDVITAAQDIRNGDPEY</sequence>
<reference evidence="6" key="1">
    <citation type="submission" date="2018-05" db="EMBL/GenBank/DDBJ databases">
        <authorList>
            <person name="Lanie J.A."/>
            <person name="Ng W.-L."/>
            <person name="Kazmierczak K.M."/>
            <person name="Andrzejewski T.M."/>
            <person name="Davidsen T.M."/>
            <person name="Wayne K.J."/>
            <person name="Tettelin H."/>
            <person name="Glass J.I."/>
            <person name="Rusch D."/>
            <person name="Podicherti R."/>
            <person name="Tsui H.-C.T."/>
            <person name="Winkler M.E."/>
        </authorList>
    </citation>
    <scope>NUCLEOTIDE SEQUENCE</scope>
</reference>
<evidence type="ECO:0000256" key="2">
    <source>
        <dbReference type="ARBA" id="ARBA00022679"/>
    </source>
</evidence>
<feature type="non-terminal residue" evidence="6">
    <location>
        <position position="1"/>
    </location>
</feature>
<evidence type="ECO:0000256" key="5">
    <source>
        <dbReference type="ARBA" id="ARBA00022840"/>
    </source>
</evidence>
<proteinExistence type="inferred from homology"/>
<dbReference type="AlphaFoldDB" id="A0A382ZZP0"/>
<dbReference type="InterPro" id="IPR011009">
    <property type="entry name" value="Kinase-like_dom_sf"/>
</dbReference>
<organism evidence="6">
    <name type="scientific">marine metagenome</name>
    <dbReference type="NCBI Taxonomy" id="408172"/>
    <lineage>
        <taxon>unclassified sequences</taxon>
        <taxon>metagenomes</taxon>
        <taxon>ecological metagenomes</taxon>
    </lineage>
</organism>
<dbReference type="GO" id="GO:0005524">
    <property type="term" value="F:ATP binding"/>
    <property type="evidence" value="ECO:0007669"/>
    <property type="project" value="UniProtKB-KW"/>
</dbReference>
<evidence type="ECO:0000256" key="1">
    <source>
        <dbReference type="ARBA" id="ARBA00010165"/>
    </source>
</evidence>
<keyword evidence="2" id="KW-0808">Transferase</keyword>
<name>A0A382ZZP0_9ZZZZ</name>
<accession>A0A382ZZP0</accession>
<dbReference type="SUPFAM" id="SSF56112">
    <property type="entry name" value="Protein kinase-like (PK-like)"/>
    <property type="match status" value="1"/>
</dbReference>
<dbReference type="Gene3D" id="3.90.1200.10">
    <property type="match status" value="1"/>
</dbReference>
<evidence type="ECO:0000256" key="4">
    <source>
        <dbReference type="ARBA" id="ARBA00022777"/>
    </source>
</evidence>
<evidence type="ECO:0000256" key="3">
    <source>
        <dbReference type="ARBA" id="ARBA00022741"/>
    </source>
</evidence>